<accession>A0A8S5QH41</accession>
<dbReference type="GO" id="GO:0016301">
    <property type="term" value="F:kinase activity"/>
    <property type="evidence" value="ECO:0007669"/>
    <property type="project" value="UniProtKB-KW"/>
</dbReference>
<keyword evidence="2" id="KW-0418">Kinase</keyword>
<keyword evidence="1" id="KW-0812">Transmembrane</keyword>
<evidence type="ECO:0000256" key="1">
    <source>
        <dbReference type="SAM" id="Phobius"/>
    </source>
</evidence>
<keyword evidence="2" id="KW-0808">Transferase</keyword>
<proteinExistence type="predicted"/>
<keyword evidence="1" id="KW-1133">Transmembrane helix</keyword>
<organism evidence="2">
    <name type="scientific">Siphoviridae sp. ctEBu1</name>
    <dbReference type="NCBI Taxonomy" id="2825393"/>
    <lineage>
        <taxon>Viruses</taxon>
        <taxon>Duplodnaviria</taxon>
        <taxon>Heunggongvirae</taxon>
        <taxon>Uroviricota</taxon>
        <taxon>Caudoviricetes</taxon>
    </lineage>
</organism>
<evidence type="ECO:0000313" key="2">
    <source>
        <dbReference type="EMBL" id="DAE18097.1"/>
    </source>
</evidence>
<keyword evidence="1" id="KW-0472">Membrane</keyword>
<dbReference type="EMBL" id="BK015651">
    <property type="protein sequence ID" value="DAE18097.1"/>
    <property type="molecule type" value="Genomic_DNA"/>
</dbReference>
<feature type="transmembrane region" description="Helical" evidence="1">
    <location>
        <begin position="40"/>
        <end position="60"/>
    </location>
</feature>
<name>A0A8S5QH41_9CAUD</name>
<sequence length="104" mass="11408">MENYIYKEDFTMEDMNARVMENEELDEVTEVDEAVESGNAGALVAGVVGGFLAYAMIGGVKKLWGFVGTKLAERKAAEKAKTEVVDAEYTEVVAEDSDEEDSEK</sequence>
<reference evidence="2" key="1">
    <citation type="journal article" date="2021" name="Proc. Natl. Acad. Sci. U.S.A.">
        <title>A Catalog of Tens of Thousands of Viruses from Human Metagenomes Reveals Hidden Associations with Chronic Diseases.</title>
        <authorList>
            <person name="Tisza M.J."/>
            <person name="Buck C.B."/>
        </authorList>
    </citation>
    <scope>NUCLEOTIDE SEQUENCE</scope>
    <source>
        <strain evidence="2">CtEBu1</strain>
    </source>
</reference>
<protein>
    <submittedName>
        <fullName evidence="2">Protein tyrosine kinase</fullName>
    </submittedName>
</protein>